<gene>
    <name evidence="7" type="ORF">Leucomu_01850</name>
</gene>
<dbReference type="InterPro" id="IPR004925">
    <property type="entry name" value="HpaB/PvcC/4-BUDH"/>
</dbReference>
<keyword evidence="8" id="KW-1185">Reference proteome</keyword>
<dbReference type="PANTHER" id="PTHR36117:SF3">
    <property type="entry name" value="4-HYDROXYPHENYLACETATE 3-MONOOXYGENASE-RELATED"/>
    <property type="match status" value="1"/>
</dbReference>
<proteinExistence type="predicted"/>
<dbReference type="InterPro" id="IPR036250">
    <property type="entry name" value="AcylCo_DH-like_C"/>
</dbReference>
<evidence type="ECO:0000256" key="2">
    <source>
        <dbReference type="ARBA" id="ARBA00022827"/>
    </source>
</evidence>
<evidence type="ECO:0000313" key="8">
    <source>
        <dbReference type="Proteomes" id="UP000285768"/>
    </source>
</evidence>
<dbReference type="Pfam" id="PF03241">
    <property type="entry name" value="HpaB"/>
    <property type="match status" value="1"/>
</dbReference>
<dbReference type="Gene3D" id="2.40.110.10">
    <property type="entry name" value="Butyryl-CoA Dehydrogenase, subunit A, domain 2"/>
    <property type="match status" value="1"/>
</dbReference>
<protein>
    <submittedName>
        <fullName evidence="7">4-hydroxyphenylacetate 3-hydroxylase</fullName>
    </submittedName>
</protein>
<evidence type="ECO:0000259" key="6">
    <source>
        <dbReference type="Pfam" id="PF11794"/>
    </source>
</evidence>
<dbReference type="InterPro" id="IPR046373">
    <property type="entry name" value="Acyl-CoA_Oxase/DH_mid-dom_sf"/>
</dbReference>
<dbReference type="EMBL" id="CP035037">
    <property type="protein sequence ID" value="QAB19092.1"/>
    <property type="molecule type" value="Genomic_DNA"/>
</dbReference>
<sequence>MRTGSDYLESIRDGREVWIEGERVRDVTKHPALAPIIQARADVYDMVRGDEDRLRENPSAPVALAKTDQDGEARNTLLVRPRQKEDWYAKWEAHDEISRRVGGLFSRLGDDNLGEMWSVTDERERLEGLDNAFVDNVERHLRAIETSDVYHVSANTDPKGDRSKNPKDQDPDMLLHVVKETDRGIVVRGAKFETASLYANQAFVKPTITNWGDATLSPYAVGFVVQMNAPGLKHICRTTFTDAGKAADYPLSSRLDEVEALMIFDDVEIPWEDVFFYENTRAALIVRSSIHRYASFSMLLRLLKSAELLLGISHLNVEQTGLHRQQAVMEKLSILASYHESIRSHLIAAIESGSVSGSGLWVPHQSMLFSGRYSAVRDLPGMMHIARELTGGQIALTPDSKSFEQPEIAPYLEKYFGLSEEWPGEDRRRLLALARDFLNSGYAGHKLSFQLFSQAPPFAHLAAIFNSFDFEPSKSFTRQCARIGEEARGSA</sequence>
<keyword evidence="3" id="KW-0560">Oxidoreductase</keyword>
<dbReference type="Pfam" id="PF11794">
    <property type="entry name" value="HpaB_N"/>
    <property type="match status" value="1"/>
</dbReference>
<keyword evidence="2" id="KW-0274">FAD</keyword>
<evidence type="ECO:0000259" key="5">
    <source>
        <dbReference type="Pfam" id="PF03241"/>
    </source>
</evidence>
<dbReference type="InterPro" id="IPR024674">
    <property type="entry name" value="HpaB/PvcC/4-BUDH_N"/>
</dbReference>
<dbReference type="Gene3D" id="1.20.140.10">
    <property type="entry name" value="Butyryl-CoA Dehydrogenase, subunit A, domain 3"/>
    <property type="match status" value="1"/>
</dbReference>
<organism evidence="7 8">
    <name type="scientific">Leucobacter muris</name>
    <dbReference type="NCBI Taxonomy" id="1935379"/>
    <lineage>
        <taxon>Bacteria</taxon>
        <taxon>Bacillati</taxon>
        <taxon>Actinomycetota</taxon>
        <taxon>Actinomycetes</taxon>
        <taxon>Micrococcales</taxon>
        <taxon>Microbacteriaceae</taxon>
        <taxon>Leucobacter</taxon>
    </lineage>
</organism>
<evidence type="ECO:0000313" key="7">
    <source>
        <dbReference type="EMBL" id="QAB19092.1"/>
    </source>
</evidence>
<feature type="region of interest" description="Disordered" evidence="4">
    <location>
        <begin position="152"/>
        <end position="171"/>
    </location>
</feature>
<evidence type="ECO:0000256" key="3">
    <source>
        <dbReference type="ARBA" id="ARBA00023002"/>
    </source>
</evidence>
<evidence type="ECO:0000256" key="1">
    <source>
        <dbReference type="ARBA" id="ARBA00022630"/>
    </source>
</evidence>
<dbReference type="InterPro" id="IPR024719">
    <property type="entry name" value="HpaB/PvcC/4-BUDH_C"/>
</dbReference>
<dbReference type="PIRSF" id="PIRSF000331">
    <property type="entry name" value="HpaA_HpaB"/>
    <property type="match status" value="1"/>
</dbReference>
<dbReference type="Gene3D" id="1.10.3140.10">
    <property type="entry name" value="4-hydroxybutyryl-coa dehydratase, domain 1"/>
    <property type="match status" value="1"/>
</dbReference>
<evidence type="ECO:0000256" key="4">
    <source>
        <dbReference type="SAM" id="MobiDB-lite"/>
    </source>
</evidence>
<reference evidence="7 8" key="1">
    <citation type="submission" date="2019-01" db="EMBL/GenBank/DDBJ databases">
        <title>Leucobacter muris sp. nov. isolated from the nose of a laboratory mouse.</title>
        <authorList>
            <person name="Benga L."/>
            <person name="Sproeer C."/>
            <person name="Schumann P."/>
            <person name="Verbarg S."/>
            <person name="Bunk B."/>
            <person name="Engelhardt E."/>
            <person name="Benten P.M."/>
            <person name="Sager M."/>
        </authorList>
    </citation>
    <scope>NUCLEOTIDE SEQUENCE [LARGE SCALE GENOMIC DNA]</scope>
    <source>
        <strain evidence="7 8">DSM 101948</strain>
    </source>
</reference>
<name>A0ABX5QJ14_9MICO</name>
<dbReference type="SUPFAM" id="SSF56645">
    <property type="entry name" value="Acyl-CoA dehydrogenase NM domain-like"/>
    <property type="match status" value="1"/>
</dbReference>
<dbReference type="InterPro" id="IPR009100">
    <property type="entry name" value="AcylCoA_DH/oxidase_NM_dom_sf"/>
</dbReference>
<accession>A0ABX5QJ14</accession>
<dbReference type="Proteomes" id="UP000285768">
    <property type="component" value="Chromosome"/>
</dbReference>
<dbReference type="SUPFAM" id="SSF47203">
    <property type="entry name" value="Acyl-CoA dehydrogenase C-terminal domain-like"/>
    <property type="match status" value="1"/>
</dbReference>
<feature type="domain" description="HpaB/PvcC/4-BUDH C-terminal" evidence="5">
    <location>
        <begin position="287"/>
        <end position="481"/>
    </location>
</feature>
<feature type="compositionally biased region" description="Basic and acidic residues" evidence="4">
    <location>
        <begin position="158"/>
        <end position="170"/>
    </location>
</feature>
<keyword evidence="1" id="KW-0285">Flavoprotein</keyword>
<feature type="domain" description="HpaB/PvcC/4-BUDH N-terminal" evidence="6">
    <location>
        <begin position="3"/>
        <end position="275"/>
    </location>
</feature>
<dbReference type="PANTHER" id="PTHR36117">
    <property type="entry name" value="4-HYDROXYPHENYLACETATE 3-MONOOXYGENASE-RELATED"/>
    <property type="match status" value="1"/>
</dbReference>